<dbReference type="PANTHER" id="PTHR36251:SF2">
    <property type="entry name" value="GIFSY-2 PROPHAGE HOST SPECIFICITY PROTEIN J, PHAGE LAMBDA"/>
    <property type="match status" value="1"/>
</dbReference>
<dbReference type="RefSeq" id="WP_180046638.1">
    <property type="nucleotide sequence ID" value="NZ_CP048659.1"/>
</dbReference>
<dbReference type="EMBL" id="CP048659">
    <property type="protein sequence ID" value="QOW45800.1"/>
    <property type="molecule type" value="Genomic_DNA"/>
</dbReference>
<evidence type="ECO:0000313" key="3">
    <source>
        <dbReference type="EMBL" id="QOW45800.1"/>
    </source>
</evidence>
<feature type="domain" description="Tip attachment protein J HDII-ins2" evidence="2">
    <location>
        <begin position="92"/>
        <end position="218"/>
    </location>
</feature>
<keyword evidence="4" id="KW-1185">Reference proteome</keyword>
<feature type="domain" description="Tip attachment protein J" evidence="1">
    <location>
        <begin position="340"/>
        <end position="504"/>
    </location>
</feature>
<evidence type="ECO:0000259" key="1">
    <source>
        <dbReference type="Pfam" id="PF13550"/>
    </source>
</evidence>
<accession>A0A7S7AGX5</accession>
<dbReference type="PANTHER" id="PTHR36251">
    <property type="entry name" value="FELS-1 PROPHAGE HOST SPECIFICITY PROTEIN-RELATED"/>
    <property type="match status" value="1"/>
</dbReference>
<dbReference type="InterPro" id="IPR055385">
    <property type="entry name" value="GpJ_HDII-ins2"/>
</dbReference>
<protein>
    <submittedName>
        <fullName evidence="3">Host specificity protein J</fullName>
    </submittedName>
</protein>
<proteinExistence type="predicted"/>
<name>A0A7S7AGX5_9GAMM</name>
<reference evidence="3 4" key="1">
    <citation type="submission" date="2020-02" db="EMBL/GenBank/DDBJ databases">
        <title>Tigecycline-resistant Acinetobacter species from pigs and migratory birds.</title>
        <authorList>
            <person name="Chen C."/>
            <person name="Sun J."/>
            <person name="Liao X.-P."/>
            <person name="Liu Y.-H."/>
        </authorList>
    </citation>
    <scope>NUCLEOTIDE SEQUENCE [LARGE SCALE GENOMIC DNA]</scope>
    <source>
        <strain evidence="3 4">YH12207_T</strain>
    </source>
</reference>
<gene>
    <name evidence="3" type="ORF">G0028_07775</name>
</gene>
<sequence>MSAMIKGEKAGSKKARQAVVAPDSAQSKTYIKILYGLSEGKIKGLANGFQSIYLDDTPLHDANGNSNFENITVDTRLGTNDQDYIEGFPDISSETAIGVELKSASPWVKAFTNLDMDAVRVRLKWGPLREQNQENGDVNGITIQYAMDVQTDGGTWTEVLNTQVTDKTSANYERSHRIDLLKASKGWQIRVRRITPNATSEFISDKMYVEAVTEVIDAKLRYPNTALLGLQYDAETFSNVAKVAVECDGIEILVPTNYNPETRQYLGLWNGTFKRAYTNNPAWHFYDACITKRYALGDRINSSMIDKWSIYRLAQYCDQLVPDGSGGEEPRFTLNVYEQSQEDAWTVLSKMAGVFRAFIYWDGKSIVCDADVPQDTYFTYTSANVIDGLFEYSGTRARDRHTVAKVAWDNPKNRYKTEYIPVRDEPAISRLGIRIADISAWGCTSEGQAQRAGLWALKSEQYETRTVTFKVGLDGYIPLPGKVIEIADPIFAGRANGGRISKVSTDLRQITLDRDNVVCKAGDRLVVNGEDGKAQARVVQSINGRMVTVVAAFDSVAPQNVWVIDAQDLATMKFRVVSITQDESHQFTITGLQYNPTKYDAIDFGAVIDDRPITIITPTVQAPVASVTVSAEHMVQQGLTVATMLITWPQAQAAVKYLVEWRKDDGSWIKLPLTGNNSVEVQGIYSGNYQARVTAISAFDVSSLPTYSALTELKGKAGQPPKLAFIKATGTMFGMKVEWGFPVVGALDTAHTEIEVSTTSNGANASVQGLFAYPTTSTQIQGLAANVTLWYRGRLIDRIGNIGEWSDWTSGTSTAQVSDILDALSGQITETQLHQDLQTKIDHIEAVDAEIGPIKLDIQNTKDQINQEIIDRQYAIQQAKDGLSQQIIDGDKAVLKVVETVKKSSDDGVAAAQSEIKVVADNLKLTAEKTDGVYAQLNPPMIGSSSDLIGNNQGFAGTWSLQSAMIEGDLVLSKRIDTTVAQVNDVQAFAQQEVQARIEGDKATVQKIDTYIVENDQALATVRNSAQIAVEKSNSNAVLIDALNLEIKDKASTGALNQVKSDLSAVDKLVIANTTMLNGVYAQINPPLIGSESDLIGNSGGYAGVWSEQSARIEGDLAQSIRVDQVVTQMNQNDALYQQQIKATADAVSANVTATTTLQTKVGENTASIQAQQTSINGLTARATLKLQSGNLIGGVGIENDSKTVDFIIQANKFAIGAPSGVSGVSHAYAFIYQSTASTLPNGTVIPKGLYLDDAYIGSINANKIHADSLSAISANLGDIKVKTANINDLAVSTLKIQDEAVTVPSAITNLAEKKVSSILTPQVFGDWRQVLRASGSLIGNSASITINRAGGKCRVDGNIIISDFAVTTTRQGGLISGVAKDLLCGIVLLKNGNPIAEYIVGSPSSVFEDVALFNTAVQLPTYIDNTGSGNATYSLQLGFTTKVANGGVSIHGTQSGYASKILSATIATLELKK</sequence>
<dbReference type="InterPro" id="IPR053171">
    <property type="entry name" value="Viral_Tip_Attach_Protein"/>
</dbReference>
<dbReference type="Proteomes" id="UP000593966">
    <property type="component" value="Chromosome"/>
</dbReference>
<evidence type="ECO:0000313" key="4">
    <source>
        <dbReference type="Proteomes" id="UP000593966"/>
    </source>
</evidence>
<dbReference type="Pfam" id="PF13550">
    <property type="entry name" value="Phage-tail_3"/>
    <property type="match status" value="1"/>
</dbReference>
<evidence type="ECO:0000259" key="2">
    <source>
        <dbReference type="Pfam" id="PF24801"/>
    </source>
</evidence>
<dbReference type="InterPro" id="IPR032876">
    <property type="entry name" value="J_dom"/>
</dbReference>
<organism evidence="3 4">
    <name type="scientific">Acinetobacter piscicola</name>
    <dbReference type="NCBI Taxonomy" id="2006115"/>
    <lineage>
        <taxon>Bacteria</taxon>
        <taxon>Pseudomonadati</taxon>
        <taxon>Pseudomonadota</taxon>
        <taxon>Gammaproteobacteria</taxon>
        <taxon>Moraxellales</taxon>
        <taxon>Moraxellaceae</taxon>
        <taxon>Acinetobacter</taxon>
    </lineage>
</organism>
<dbReference type="Pfam" id="PF24801">
    <property type="entry name" value="FNIII-A_GpJ"/>
    <property type="match status" value="1"/>
</dbReference>